<evidence type="ECO:0000256" key="6">
    <source>
        <dbReference type="ARBA" id="ARBA00023136"/>
    </source>
</evidence>
<dbReference type="HOGENOM" id="CLU_086615_4_0_4"/>
<comment type="similarity">
    <text evidence="2">Belongs to the CPA3 antiporters (TC 2.A.63) subunit E family.</text>
</comment>
<dbReference type="NCBIfam" id="NF006520">
    <property type="entry name" value="PRK08965.1-4"/>
    <property type="match status" value="1"/>
</dbReference>
<keyword evidence="6" id="KW-0472">Membrane</keyword>
<sequence length="159" mass="17974">MMRRYYLALLPLAMLALWLMLNQSASVGQLALGAALALWLGWASSRLRPLRGKPRRLWLLPGLAARVFADIVRSNVAVARLVWQRRPDFSPGFIAIPLDLHDPHGLAILACIVTYTPGTVWVDIIDGKLVLHVLDLQNEEAWIALVKQRYERTLIEVFE</sequence>
<dbReference type="PIRSF" id="PIRSF019239">
    <property type="entry name" value="MrpE"/>
    <property type="match status" value="1"/>
</dbReference>
<dbReference type="EMBL" id="HE965806">
    <property type="protein sequence ID" value="CCJ52762.1"/>
    <property type="molecule type" value="Genomic_DNA"/>
</dbReference>
<dbReference type="InterPro" id="IPR002758">
    <property type="entry name" value="Cation_antiport_E"/>
</dbReference>
<protein>
    <submittedName>
        <fullName evidence="7">Putative pH adaptation potassium efflux protein</fullName>
    </submittedName>
</protein>
<evidence type="ECO:0000313" key="7">
    <source>
        <dbReference type="EMBL" id="CCJ52762.1"/>
    </source>
</evidence>
<dbReference type="Pfam" id="PF01899">
    <property type="entry name" value="MNHE"/>
    <property type="match status" value="1"/>
</dbReference>
<dbReference type="RefSeq" id="WP_003810973.1">
    <property type="nucleotide sequence ID" value="NC_019382.1"/>
</dbReference>
<dbReference type="PANTHER" id="PTHR34584">
    <property type="entry name" value="NA(+)/H(+) ANTIPORTER SUBUNIT E1"/>
    <property type="match status" value="1"/>
</dbReference>
<keyword evidence="4" id="KW-0812">Transmembrane</keyword>
<keyword evidence="5" id="KW-1133">Transmembrane helix</keyword>
<dbReference type="AlphaFoldDB" id="A0A0C6P2C4"/>
<evidence type="ECO:0000256" key="1">
    <source>
        <dbReference type="ARBA" id="ARBA00004651"/>
    </source>
</evidence>
<gene>
    <name evidence="7" type="primary">phaE</name>
    <name evidence="7" type="ORF">BN112_0844</name>
</gene>
<name>A0A0C6P2C4_BORBO</name>
<accession>A0A0C6P2C4</accession>
<reference evidence="7 8" key="1">
    <citation type="journal article" date="2012" name="BMC Genomics">
        <title>Comparative genomics of the classical Bordetella subspecies: the evolution and exchange of virulence-associated diversity amongst closely related pathogens.</title>
        <authorList>
            <person name="Park J."/>
            <person name="Zhang Y."/>
            <person name="Buboltz A.M."/>
            <person name="Zhang X."/>
            <person name="Schuster S.C."/>
            <person name="Ahuja U."/>
            <person name="Liu M."/>
            <person name="Miller J.F."/>
            <person name="Sebaihia M."/>
            <person name="Bentley S.D."/>
            <person name="Parkhill J."/>
            <person name="Harvill E.T."/>
        </authorList>
    </citation>
    <scope>NUCLEOTIDE SEQUENCE [LARGE SCALE GENOMIC DNA]</scope>
    <source>
        <strain evidence="7 8">253</strain>
    </source>
</reference>
<evidence type="ECO:0000256" key="3">
    <source>
        <dbReference type="ARBA" id="ARBA00022475"/>
    </source>
</evidence>
<evidence type="ECO:0000313" key="8">
    <source>
        <dbReference type="Proteomes" id="UP000007564"/>
    </source>
</evidence>
<dbReference type="OrthoDB" id="9807187at2"/>
<dbReference type="GeneID" id="93204861"/>
<evidence type="ECO:0000256" key="4">
    <source>
        <dbReference type="ARBA" id="ARBA00022692"/>
    </source>
</evidence>
<organism evidence="7 8">
    <name type="scientific">Bordetella bronchiseptica 253</name>
    <dbReference type="NCBI Taxonomy" id="568707"/>
    <lineage>
        <taxon>Bacteria</taxon>
        <taxon>Pseudomonadati</taxon>
        <taxon>Pseudomonadota</taxon>
        <taxon>Betaproteobacteria</taxon>
        <taxon>Burkholderiales</taxon>
        <taxon>Alcaligenaceae</taxon>
        <taxon>Bordetella</taxon>
    </lineage>
</organism>
<dbReference type="GO" id="GO:0005886">
    <property type="term" value="C:plasma membrane"/>
    <property type="evidence" value="ECO:0007669"/>
    <property type="project" value="UniProtKB-SubCell"/>
</dbReference>
<dbReference type="PANTHER" id="PTHR34584:SF1">
    <property type="entry name" value="NA(+)_H(+) ANTIPORTER SUBUNIT E1"/>
    <property type="match status" value="1"/>
</dbReference>
<evidence type="ECO:0000256" key="5">
    <source>
        <dbReference type="ARBA" id="ARBA00022989"/>
    </source>
</evidence>
<dbReference type="GO" id="GO:0008324">
    <property type="term" value="F:monoatomic cation transmembrane transporter activity"/>
    <property type="evidence" value="ECO:0007669"/>
    <property type="project" value="InterPro"/>
</dbReference>
<dbReference type="KEGG" id="bbh:BN112_0844"/>
<proteinExistence type="inferred from homology"/>
<comment type="subcellular location">
    <subcellularLocation>
        <location evidence="1">Cell membrane</location>
        <topology evidence="1">Multi-pass membrane protein</topology>
    </subcellularLocation>
</comment>
<evidence type="ECO:0000256" key="2">
    <source>
        <dbReference type="ARBA" id="ARBA00006228"/>
    </source>
</evidence>
<keyword evidence="3" id="KW-1003">Cell membrane</keyword>
<dbReference type="Proteomes" id="UP000007564">
    <property type="component" value="Chromosome"/>
</dbReference>